<accession>A0A1H5N728</accession>
<feature type="transmembrane region" description="Helical" evidence="1">
    <location>
        <begin position="32"/>
        <end position="51"/>
    </location>
</feature>
<keyword evidence="1" id="KW-0812">Transmembrane</keyword>
<evidence type="ECO:0000256" key="1">
    <source>
        <dbReference type="SAM" id="Phobius"/>
    </source>
</evidence>
<gene>
    <name evidence="2" type="ORF">SAMN04488554_4011</name>
</gene>
<evidence type="ECO:0000313" key="3">
    <source>
        <dbReference type="Proteomes" id="UP000199220"/>
    </source>
</evidence>
<name>A0A1H5N728_9MICO</name>
<feature type="transmembrane region" description="Helical" evidence="1">
    <location>
        <begin position="143"/>
        <end position="163"/>
    </location>
</feature>
<organism evidence="2 3">
    <name type="scientific">Ruania alba</name>
    <dbReference type="NCBI Taxonomy" id="648782"/>
    <lineage>
        <taxon>Bacteria</taxon>
        <taxon>Bacillati</taxon>
        <taxon>Actinomycetota</taxon>
        <taxon>Actinomycetes</taxon>
        <taxon>Micrococcales</taxon>
        <taxon>Ruaniaceae</taxon>
        <taxon>Ruania</taxon>
    </lineage>
</organism>
<feature type="transmembrane region" description="Helical" evidence="1">
    <location>
        <begin position="175"/>
        <end position="194"/>
    </location>
</feature>
<keyword evidence="1" id="KW-0472">Membrane</keyword>
<protein>
    <submittedName>
        <fullName evidence="2">Uncharacterized protein</fullName>
    </submittedName>
</protein>
<dbReference type="AlphaFoldDB" id="A0A1H5N728"/>
<feature type="transmembrane region" description="Helical" evidence="1">
    <location>
        <begin position="226"/>
        <end position="247"/>
    </location>
</feature>
<dbReference type="EMBL" id="FNTX01000002">
    <property type="protein sequence ID" value="SEE97336.1"/>
    <property type="molecule type" value="Genomic_DNA"/>
</dbReference>
<dbReference type="RefSeq" id="WP_139177864.1">
    <property type="nucleotide sequence ID" value="NZ_FNTX01000002.1"/>
</dbReference>
<keyword evidence="3" id="KW-1185">Reference proteome</keyword>
<evidence type="ECO:0000313" key="2">
    <source>
        <dbReference type="EMBL" id="SEE97336.1"/>
    </source>
</evidence>
<sequence>MGNAGLRVAPGGVPGDVPTAEERVGQSAMRLVSVRVVLLVALLLAAVPAATQAYDEPLHQLRADLETGRVTSMEIERPEPGMGAEGQFAVRWDAGLFDSITRYEYSSERDIDEGAELVAQARAAGVDVALVDLDNDVVAIDGLFARQLAPVVLLGWIGALVFLAKGPQPWFATKWAWFWLTAAIPALWLVFLLAEPRPLWLSARLARAGREPVQLLQQRDARLTGGWAFLIGCVASSILAWSGLPMLSGW</sequence>
<reference evidence="3" key="1">
    <citation type="submission" date="2016-10" db="EMBL/GenBank/DDBJ databases">
        <authorList>
            <person name="Varghese N."/>
            <person name="Submissions S."/>
        </authorList>
    </citation>
    <scope>NUCLEOTIDE SEQUENCE [LARGE SCALE GENOMIC DNA]</scope>
    <source>
        <strain evidence="3">DSM 21368</strain>
    </source>
</reference>
<keyword evidence="1" id="KW-1133">Transmembrane helix</keyword>
<dbReference type="Proteomes" id="UP000199220">
    <property type="component" value="Unassembled WGS sequence"/>
</dbReference>
<proteinExistence type="predicted"/>
<dbReference type="OrthoDB" id="3784740at2"/>